<protein>
    <submittedName>
        <fullName evidence="2">Uncharacterized protein</fullName>
    </submittedName>
</protein>
<accession>A0A078AEN0</accession>
<proteinExistence type="predicted"/>
<dbReference type="Proteomes" id="UP000039865">
    <property type="component" value="Unassembled WGS sequence"/>
</dbReference>
<evidence type="ECO:0000313" key="2">
    <source>
        <dbReference type="EMBL" id="CDW79363.1"/>
    </source>
</evidence>
<feature type="region of interest" description="Disordered" evidence="1">
    <location>
        <begin position="243"/>
        <end position="264"/>
    </location>
</feature>
<evidence type="ECO:0000256" key="1">
    <source>
        <dbReference type="SAM" id="MobiDB-lite"/>
    </source>
</evidence>
<sequence>MEVRRVYDESNSPARQPQFMKTFRNKISKTFMYNLGRKLSKDERGASLRYLENKDLIDYKIVVPEIRPLVYEDQSLEYKEKLKSRQKYKVQATLQDHRNLQEFKCNFTPIFKNESGTAMISRYNLESNHIMELSTHSNNQLSSSAMINSNSLQKLPKTIRLPATDQQFRVNRAYLLSRQKVLTQNQNLIEDADEKNLKKVKENHIEKQEIKNTVQKWLNRRKLKRIKLEQKINMLDSQRDAIIQSQKSLSRSKSKNKKLSRKEKKITRIKKKSNMELMSLIYQEDPLKVSTMNTQSTLEMIKKMRKHYKKHRPKSMNRIRTAQNYKGDFENICDFSNNLKLSRQAINFNDDVGYQNHRILGQQEGGGLYNKQCSQSNHSRTQIHFLFRSMSNYPSGFCIKTCIFTQHSLNLMYPATPSELIQPSLLQIDQVN</sequence>
<name>A0A078AEN0_STYLE</name>
<feature type="compositionally biased region" description="Basic residues" evidence="1">
    <location>
        <begin position="250"/>
        <end position="264"/>
    </location>
</feature>
<evidence type="ECO:0000313" key="3">
    <source>
        <dbReference type="Proteomes" id="UP000039865"/>
    </source>
</evidence>
<dbReference type="EMBL" id="CCKQ01007926">
    <property type="protein sequence ID" value="CDW79363.1"/>
    <property type="molecule type" value="Genomic_DNA"/>
</dbReference>
<organism evidence="2 3">
    <name type="scientific">Stylonychia lemnae</name>
    <name type="common">Ciliate</name>
    <dbReference type="NCBI Taxonomy" id="5949"/>
    <lineage>
        <taxon>Eukaryota</taxon>
        <taxon>Sar</taxon>
        <taxon>Alveolata</taxon>
        <taxon>Ciliophora</taxon>
        <taxon>Intramacronucleata</taxon>
        <taxon>Spirotrichea</taxon>
        <taxon>Stichotrichia</taxon>
        <taxon>Sporadotrichida</taxon>
        <taxon>Oxytrichidae</taxon>
        <taxon>Stylonychinae</taxon>
        <taxon>Stylonychia</taxon>
    </lineage>
</organism>
<keyword evidence="3" id="KW-1185">Reference proteome</keyword>
<reference evidence="2 3" key="1">
    <citation type="submission" date="2014-06" db="EMBL/GenBank/DDBJ databases">
        <authorList>
            <person name="Swart Estienne"/>
        </authorList>
    </citation>
    <scope>NUCLEOTIDE SEQUENCE [LARGE SCALE GENOMIC DNA]</scope>
    <source>
        <strain evidence="2 3">130c</strain>
    </source>
</reference>
<dbReference type="InParanoid" id="A0A078AEN0"/>
<gene>
    <name evidence="2" type="primary">Contig6265.g292</name>
    <name evidence="2" type="ORF">STYLEM_8350</name>
</gene>
<dbReference type="AlphaFoldDB" id="A0A078AEN0"/>